<evidence type="ECO:0000313" key="3">
    <source>
        <dbReference type="EMBL" id="KAJ5103753.1"/>
    </source>
</evidence>
<evidence type="ECO:0000256" key="1">
    <source>
        <dbReference type="SAM" id="MobiDB-lite"/>
    </source>
</evidence>
<dbReference type="Proteomes" id="UP001149074">
    <property type="component" value="Unassembled WGS sequence"/>
</dbReference>
<dbReference type="PANTHER" id="PTHR21357">
    <property type="entry name" value="FAM172 FAMILY PROTEIN HOMOLOG CG10038"/>
    <property type="match status" value="1"/>
</dbReference>
<comment type="caution">
    <text evidence="3">The sequence shown here is derived from an EMBL/GenBank/DDBJ whole genome shotgun (WGS) entry which is preliminary data.</text>
</comment>
<proteinExistence type="predicted"/>
<feature type="compositionally biased region" description="Basic and acidic residues" evidence="1">
    <location>
        <begin position="408"/>
        <end position="418"/>
    </location>
</feature>
<dbReference type="AlphaFoldDB" id="A0A9W9KFH7"/>
<dbReference type="InterPro" id="IPR048263">
    <property type="entry name" value="Arb2"/>
</dbReference>
<dbReference type="GO" id="GO:0031048">
    <property type="term" value="P:regulatory ncRNA-mediated heterochromatin formation"/>
    <property type="evidence" value="ECO:0007669"/>
    <property type="project" value="TreeGrafter"/>
</dbReference>
<keyword evidence="4" id="KW-1185">Reference proteome</keyword>
<feature type="domain" description="Arb2" evidence="2">
    <location>
        <begin position="15"/>
        <end position="306"/>
    </location>
</feature>
<organism evidence="3 4">
    <name type="scientific">Penicillium argentinense</name>
    <dbReference type="NCBI Taxonomy" id="1131581"/>
    <lineage>
        <taxon>Eukaryota</taxon>
        <taxon>Fungi</taxon>
        <taxon>Dikarya</taxon>
        <taxon>Ascomycota</taxon>
        <taxon>Pezizomycotina</taxon>
        <taxon>Eurotiomycetes</taxon>
        <taxon>Eurotiomycetidae</taxon>
        <taxon>Eurotiales</taxon>
        <taxon>Aspergillaceae</taxon>
        <taxon>Penicillium</taxon>
    </lineage>
</organism>
<evidence type="ECO:0000259" key="2">
    <source>
        <dbReference type="Pfam" id="PF22749"/>
    </source>
</evidence>
<feature type="compositionally biased region" description="Polar residues" evidence="1">
    <location>
        <begin position="428"/>
        <end position="440"/>
    </location>
</feature>
<dbReference type="GO" id="GO:0005634">
    <property type="term" value="C:nucleus"/>
    <property type="evidence" value="ECO:0007669"/>
    <property type="project" value="TreeGrafter"/>
</dbReference>
<dbReference type="PANTHER" id="PTHR21357:SF4">
    <property type="entry name" value="FAM172 FAMILY PROTEIN HOMOLOG CG10038"/>
    <property type="match status" value="1"/>
</dbReference>
<feature type="region of interest" description="Disordered" evidence="1">
    <location>
        <begin position="377"/>
        <end position="446"/>
    </location>
</feature>
<reference evidence="3" key="1">
    <citation type="submission" date="2022-11" db="EMBL/GenBank/DDBJ databases">
        <authorList>
            <person name="Petersen C."/>
        </authorList>
    </citation>
    <scope>NUCLEOTIDE SEQUENCE</scope>
    <source>
        <strain evidence="3">IBT 30761</strain>
    </source>
</reference>
<dbReference type="Pfam" id="PF22749">
    <property type="entry name" value="Arb2"/>
    <property type="match status" value="1"/>
</dbReference>
<dbReference type="OrthoDB" id="421951at2759"/>
<dbReference type="GO" id="GO:0035197">
    <property type="term" value="F:siRNA binding"/>
    <property type="evidence" value="ECO:0007669"/>
    <property type="project" value="TreeGrafter"/>
</dbReference>
<protein>
    <recommendedName>
        <fullName evidence="2">Arb2 domain-containing protein</fullName>
    </recommendedName>
</protein>
<evidence type="ECO:0000313" key="4">
    <source>
        <dbReference type="Proteomes" id="UP001149074"/>
    </source>
</evidence>
<sequence>MFVYRNKDLPEDPYFPADLAKLGYCITENDQLRSIKDHTAEFMYRINRNERYNIKNREATNDCIRAIISQRLQDAGLEYMRLPLHTVNDRIIESENNVAHVPIMVSPNLNTADRIFVVFGEPMQDLGVWAYRVIGHDTINKGSAVEFVNGVLGEENKTGNALVLANTGQLLWNWATSRAVTTATWDSLPRPSGNWGAAATSWRNKIPFNKDWREHIMHVFNNLLWPLVRGKQTRIDIIGISEGGLGAIQFLDTNWQVWRPFISGICLGNPLQEVNADIDMSTVTDPSSFPAFVSSRCRAYVLSDEKVGTRHSGYRQYGCNCYSAGEACHTECILPSAWRDMLKWLDVLYKDPSYAEKVVIIGDDLEKETLEAMQDLKVTNDEEEGEAKVFPELAQEDVQNTKGPDGSEDAKKDAKEAAEMDAIDMGQQEGNSGEAQTNGAETEKTA</sequence>
<dbReference type="InterPro" id="IPR053858">
    <property type="entry name" value="Arb2_dom"/>
</dbReference>
<name>A0A9W9KFH7_9EURO</name>
<dbReference type="RefSeq" id="XP_056477133.1">
    <property type="nucleotide sequence ID" value="XM_056616776.1"/>
</dbReference>
<accession>A0A9W9KFH7</accession>
<dbReference type="GeneID" id="81355755"/>
<dbReference type="EMBL" id="JAPQKI010000004">
    <property type="protein sequence ID" value="KAJ5103753.1"/>
    <property type="molecule type" value="Genomic_DNA"/>
</dbReference>
<gene>
    <name evidence="3" type="ORF">N7532_004282</name>
</gene>
<reference evidence="3" key="2">
    <citation type="journal article" date="2023" name="IMA Fungus">
        <title>Comparative genomic study of the Penicillium genus elucidates a diverse pangenome and 15 lateral gene transfer events.</title>
        <authorList>
            <person name="Petersen C."/>
            <person name="Sorensen T."/>
            <person name="Nielsen M.R."/>
            <person name="Sondergaard T.E."/>
            <person name="Sorensen J.L."/>
            <person name="Fitzpatrick D.A."/>
            <person name="Frisvad J.C."/>
            <person name="Nielsen K.L."/>
        </authorList>
    </citation>
    <scope>NUCLEOTIDE SEQUENCE</scope>
    <source>
        <strain evidence="3">IBT 30761</strain>
    </source>
</reference>